<feature type="transmembrane region" description="Helical" evidence="2">
    <location>
        <begin position="159"/>
        <end position="178"/>
    </location>
</feature>
<dbReference type="SUPFAM" id="SSF55073">
    <property type="entry name" value="Nucleotide cyclase"/>
    <property type="match status" value="1"/>
</dbReference>
<dbReference type="PROSITE" id="PS50887">
    <property type="entry name" value="GGDEF"/>
    <property type="match status" value="1"/>
</dbReference>
<dbReference type="GO" id="GO:0005886">
    <property type="term" value="C:plasma membrane"/>
    <property type="evidence" value="ECO:0007669"/>
    <property type="project" value="TreeGrafter"/>
</dbReference>
<dbReference type="PANTHER" id="PTHR45138">
    <property type="entry name" value="REGULATORY COMPONENTS OF SENSORY TRANSDUCTION SYSTEM"/>
    <property type="match status" value="1"/>
</dbReference>
<dbReference type="InterPro" id="IPR029787">
    <property type="entry name" value="Nucleotide_cyclase"/>
</dbReference>
<keyword evidence="2" id="KW-0812">Transmembrane</keyword>
<evidence type="ECO:0000256" key="1">
    <source>
        <dbReference type="SAM" id="Coils"/>
    </source>
</evidence>
<dbReference type="AlphaFoldDB" id="A0A645B1D0"/>
<sequence>MKLNLRQWFASPQIATDENDQHRVVLMNGMINASIVFVFFVFVGNLFDPTTPLRNYLIDFLVLAVFLVARFTLRRGKILFAGISGLTLGFAFTILSIISDGTIRSTAVCLFMLIIIVAGILYKKIGVVVSIIASSLATLILVIAQNAGWIHDSMTSVSMLHWFILTITFIIVGGIIYFSDRITTQAFIHLKEEVKERQRAEDELALANLELQKRVAEVEKLKDELREQALHDSLTGLPNRRHLSEILPHEIHRVERNGDPLSIIFADIDHFKTINDTYGHPIGDHFLVEMAQLFLSALRRSDFVYRYGGDEFVLVLPGAGIETSIKRAEQMREMCSKVNVTVEGKNLSTTISFGIAVYPLHSKNWQEIIMKADQALYDAKRMGRNQVRVWENSIKPDLDQ</sequence>
<evidence type="ECO:0000259" key="3">
    <source>
        <dbReference type="PROSITE" id="PS50887"/>
    </source>
</evidence>
<evidence type="ECO:0000313" key="4">
    <source>
        <dbReference type="EMBL" id="MPM59262.1"/>
    </source>
</evidence>
<dbReference type="PANTHER" id="PTHR45138:SF9">
    <property type="entry name" value="DIGUANYLATE CYCLASE DGCM-RELATED"/>
    <property type="match status" value="1"/>
</dbReference>
<dbReference type="Pfam" id="PF00990">
    <property type="entry name" value="GGDEF"/>
    <property type="match status" value="1"/>
</dbReference>
<feature type="coiled-coil region" evidence="1">
    <location>
        <begin position="190"/>
        <end position="228"/>
    </location>
</feature>
<dbReference type="InterPro" id="IPR050469">
    <property type="entry name" value="Diguanylate_Cyclase"/>
</dbReference>
<feature type="transmembrane region" description="Helical" evidence="2">
    <location>
        <begin position="24"/>
        <end position="47"/>
    </location>
</feature>
<dbReference type="Gene3D" id="3.30.70.270">
    <property type="match status" value="1"/>
</dbReference>
<comment type="caution">
    <text evidence="4">The sequence shown here is derived from an EMBL/GenBank/DDBJ whole genome shotgun (WGS) entry which is preliminary data.</text>
</comment>
<feature type="transmembrane region" description="Helical" evidence="2">
    <location>
        <begin position="78"/>
        <end position="97"/>
    </location>
</feature>
<feature type="transmembrane region" description="Helical" evidence="2">
    <location>
        <begin position="53"/>
        <end position="71"/>
    </location>
</feature>
<feature type="transmembrane region" description="Helical" evidence="2">
    <location>
        <begin position="103"/>
        <end position="122"/>
    </location>
</feature>
<dbReference type="FunFam" id="3.30.70.270:FF:000001">
    <property type="entry name" value="Diguanylate cyclase domain protein"/>
    <property type="match status" value="1"/>
</dbReference>
<dbReference type="GO" id="GO:1902201">
    <property type="term" value="P:negative regulation of bacterial-type flagellum-dependent cell motility"/>
    <property type="evidence" value="ECO:0007669"/>
    <property type="project" value="TreeGrafter"/>
</dbReference>
<feature type="transmembrane region" description="Helical" evidence="2">
    <location>
        <begin position="127"/>
        <end position="147"/>
    </location>
</feature>
<dbReference type="InterPro" id="IPR000160">
    <property type="entry name" value="GGDEF_dom"/>
</dbReference>
<dbReference type="EMBL" id="VSSQ01017201">
    <property type="protein sequence ID" value="MPM59262.1"/>
    <property type="molecule type" value="Genomic_DNA"/>
</dbReference>
<keyword evidence="1" id="KW-0175">Coiled coil</keyword>
<dbReference type="NCBIfam" id="TIGR00254">
    <property type="entry name" value="GGDEF"/>
    <property type="match status" value="1"/>
</dbReference>
<proteinExistence type="predicted"/>
<dbReference type="GO" id="GO:0043709">
    <property type="term" value="P:cell adhesion involved in single-species biofilm formation"/>
    <property type="evidence" value="ECO:0007669"/>
    <property type="project" value="TreeGrafter"/>
</dbReference>
<feature type="domain" description="GGDEF" evidence="3">
    <location>
        <begin position="259"/>
        <end position="392"/>
    </location>
</feature>
<keyword evidence="2" id="KW-1133">Transmembrane helix</keyword>
<dbReference type="SMART" id="SM00267">
    <property type="entry name" value="GGDEF"/>
    <property type="match status" value="1"/>
</dbReference>
<dbReference type="InterPro" id="IPR043128">
    <property type="entry name" value="Rev_trsase/Diguanyl_cyclase"/>
</dbReference>
<evidence type="ECO:0000256" key="2">
    <source>
        <dbReference type="SAM" id="Phobius"/>
    </source>
</evidence>
<protein>
    <recommendedName>
        <fullName evidence="3">GGDEF domain-containing protein</fullName>
    </recommendedName>
</protein>
<organism evidence="4">
    <name type="scientific">bioreactor metagenome</name>
    <dbReference type="NCBI Taxonomy" id="1076179"/>
    <lineage>
        <taxon>unclassified sequences</taxon>
        <taxon>metagenomes</taxon>
        <taxon>ecological metagenomes</taxon>
    </lineage>
</organism>
<reference evidence="4" key="1">
    <citation type="submission" date="2019-08" db="EMBL/GenBank/DDBJ databases">
        <authorList>
            <person name="Kucharzyk K."/>
            <person name="Murdoch R.W."/>
            <person name="Higgins S."/>
            <person name="Loffler F."/>
        </authorList>
    </citation>
    <scope>NUCLEOTIDE SEQUENCE</scope>
</reference>
<accession>A0A645B1D0</accession>
<dbReference type="GO" id="GO:0052621">
    <property type="term" value="F:diguanylate cyclase activity"/>
    <property type="evidence" value="ECO:0007669"/>
    <property type="project" value="TreeGrafter"/>
</dbReference>
<keyword evidence="2" id="KW-0472">Membrane</keyword>
<name>A0A645B1D0_9ZZZZ</name>
<gene>
    <name evidence="4" type="ORF">SDC9_106102</name>
</gene>
<dbReference type="CDD" id="cd01949">
    <property type="entry name" value="GGDEF"/>
    <property type="match status" value="1"/>
</dbReference>